<reference evidence="1" key="1">
    <citation type="submission" date="2024-06" db="EMBL/GenBank/DDBJ databases">
        <authorList>
            <person name="Fan A."/>
            <person name="Zhang F.Y."/>
            <person name="Zhang L."/>
        </authorList>
    </citation>
    <scope>NUCLEOTIDE SEQUENCE</scope>
    <source>
        <strain evidence="1">Y61</strain>
    </source>
</reference>
<dbReference type="RefSeq" id="WP_353948503.1">
    <property type="nucleotide sequence ID" value="NZ_CP159510.1"/>
</dbReference>
<organism evidence="1">
    <name type="scientific">Sporolactobacillus sp. Y61</name>
    <dbReference type="NCBI Taxonomy" id="3160863"/>
    <lineage>
        <taxon>Bacteria</taxon>
        <taxon>Bacillati</taxon>
        <taxon>Bacillota</taxon>
        <taxon>Bacilli</taxon>
        <taxon>Bacillales</taxon>
        <taxon>Sporolactobacillaceae</taxon>
        <taxon>Sporolactobacillus</taxon>
    </lineage>
</organism>
<sequence length="95" mass="11519">MKPVRYEINDQQIALREQRNEQDTDFLIRAKTSEAVDCLHQLRAFFDRDKVYSDILFYSRGERTWQVIVRRDAYVPFLAHLFQLQLLRSIRWLTG</sequence>
<gene>
    <name evidence="1" type="ORF">ABNN70_01300</name>
</gene>
<evidence type="ECO:0000313" key="1">
    <source>
        <dbReference type="EMBL" id="XCJ17213.1"/>
    </source>
</evidence>
<protein>
    <submittedName>
        <fullName evidence="1">Uncharacterized protein</fullName>
    </submittedName>
</protein>
<name>A0AAU8IGB1_9BACL</name>
<dbReference type="EMBL" id="CP159510">
    <property type="protein sequence ID" value="XCJ17213.1"/>
    <property type="molecule type" value="Genomic_DNA"/>
</dbReference>
<dbReference type="AlphaFoldDB" id="A0AAU8IGB1"/>
<proteinExistence type="predicted"/>
<accession>A0AAU8IGB1</accession>